<dbReference type="Proteomes" id="UP000005408">
    <property type="component" value="Unassembled WGS sequence"/>
</dbReference>
<evidence type="ECO:0000259" key="2">
    <source>
        <dbReference type="Pfam" id="PF09588"/>
    </source>
</evidence>
<dbReference type="PANTHER" id="PTHR47526">
    <property type="entry name" value="ATP-DEPENDENT DNA HELICASE"/>
    <property type="match status" value="1"/>
</dbReference>
<accession>A0A8W8MHN0</accession>
<dbReference type="PANTHER" id="PTHR47526:SF3">
    <property type="entry name" value="PHD-TYPE DOMAIN-CONTAINING PROTEIN"/>
    <property type="match status" value="1"/>
</dbReference>
<evidence type="ECO:0000313" key="3">
    <source>
        <dbReference type="EnsemblMetazoa" id="G33086.1:cds"/>
    </source>
</evidence>
<dbReference type="EnsemblMetazoa" id="G33086.1">
    <property type="protein sequence ID" value="G33086.1:cds"/>
    <property type="gene ID" value="G33086"/>
</dbReference>
<protein>
    <recommendedName>
        <fullName evidence="2">YqaJ viral recombinase domain-containing protein</fullName>
    </recommendedName>
</protein>
<reference evidence="3" key="1">
    <citation type="submission" date="2022-08" db="UniProtKB">
        <authorList>
            <consortium name="EnsemblMetazoa"/>
        </authorList>
    </citation>
    <scope>IDENTIFICATION</scope>
    <source>
        <strain evidence="3">05x7-T-G4-1.051#20</strain>
    </source>
</reference>
<dbReference type="GO" id="GO:0006281">
    <property type="term" value="P:DNA repair"/>
    <property type="evidence" value="ECO:0007669"/>
    <property type="project" value="UniProtKB-ARBA"/>
</dbReference>
<dbReference type="Pfam" id="PF09588">
    <property type="entry name" value="YqaJ"/>
    <property type="match status" value="1"/>
</dbReference>
<evidence type="ECO:0000313" key="4">
    <source>
        <dbReference type="Proteomes" id="UP000005408"/>
    </source>
</evidence>
<dbReference type="Gene3D" id="3.90.320.10">
    <property type="match status" value="1"/>
</dbReference>
<feature type="chain" id="PRO_5036497078" description="YqaJ viral recombinase domain-containing protein" evidence="1">
    <location>
        <begin position="16"/>
        <end position="156"/>
    </location>
</feature>
<proteinExistence type="predicted"/>
<dbReference type="SUPFAM" id="SSF52980">
    <property type="entry name" value="Restriction endonuclease-like"/>
    <property type="match status" value="1"/>
</dbReference>
<keyword evidence="1" id="KW-0732">Signal</keyword>
<feature type="domain" description="YqaJ viral recombinase" evidence="2">
    <location>
        <begin position="37"/>
        <end position="136"/>
    </location>
</feature>
<dbReference type="InterPro" id="IPR011335">
    <property type="entry name" value="Restrct_endonuc-II-like"/>
</dbReference>
<dbReference type="AlphaFoldDB" id="A0A8W8MHN0"/>
<name>A0A8W8MHN0_MAGGI</name>
<dbReference type="InterPro" id="IPR019080">
    <property type="entry name" value="YqaJ_viral_recombinase"/>
</dbReference>
<sequence length="156" mass="17787">MQLLVSLCQILLGQAFRDRTSNQCEEILRTITVSHEESHNVEKLTREQKTKCFPHQRNNAQCAKRRDTSNQVGKTKEEVALKEYAEMMKIHHPSFSARRSGLMLNPHYPTLGASPDAVTDCMCCGKGLVEIKCPFKIRDTNPCEVNTPNFYLRPHA</sequence>
<dbReference type="InterPro" id="IPR011604">
    <property type="entry name" value="PDDEXK-like_dom_sf"/>
</dbReference>
<keyword evidence="4" id="KW-1185">Reference proteome</keyword>
<evidence type="ECO:0000256" key="1">
    <source>
        <dbReference type="SAM" id="SignalP"/>
    </source>
</evidence>
<feature type="signal peptide" evidence="1">
    <location>
        <begin position="1"/>
        <end position="15"/>
    </location>
</feature>
<organism evidence="3 4">
    <name type="scientific">Magallana gigas</name>
    <name type="common">Pacific oyster</name>
    <name type="synonym">Crassostrea gigas</name>
    <dbReference type="NCBI Taxonomy" id="29159"/>
    <lineage>
        <taxon>Eukaryota</taxon>
        <taxon>Metazoa</taxon>
        <taxon>Spiralia</taxon>
        <taxon>Lophotrochozoa</taxon>
        <taxon>Mollusca</taxon>
        <taxon>Bivalvia</taxon>
        <taxon>Autobranchia</taxon>
        <taxon>Pteriomorphia</taxon>
        <taxon>Ostreida</taxon>
        <taxon>Ostreoidea</taxon>
        <taxon>Ostreidae</taxon>
        <taxon>Magallana</taxon>
    </lineage>
</organism>